<sequence>MLGFLLVLIALPFLLVIIFAMFYVASVLVLLVLALAFRFWYITLAIMGILLAPLVYLNNWLGYLIIILCIILVIFWFIPLTEEQKAEIEKAKLIHNQYFSKLKK</sequence>
<reference evidence="2" key="1">
    <citation type="submission" date="2016-03" db="EMBL/GenBank/DDBJ databases">
        <title>Co-evolution between Pasteurellaceae and their hosts.</title>
        <authorList>
            <person name="Hansen M.J."/>
            <person name="Bojesen A.M."/>
            <person name="Planet P."/>
        </authorList>
    </citation>
    <scope>NUCLEOTIDE SEQUENCE</scope>
    <source>
        <strain evidence="2">146/S8/89</strain>
    </source>
</reference>
<protein>
    <submittedName>
        <fullName evidence="2">Uncharacterized protein</fullName>
    </submittedName>
</protein>
<evidence type="ECO:0000256" key="1">
    <source>
        <dbReference type="SAM" id="Phobius"/>
    </source>
</evidence>
<feature type="transmembrane region" description="Helical" evidence="1">
    <location>
        <begin position="39"/>
        <end position="57"/>
    </location>
</feature>
<keyword evidence="1" id="KW-0472">Membrane</keyword>
<gene>
    <name evidence="2" type="ORF">A6A20_01790</name>
</gene>
<name>A0A9X4SJR0_9PAST</name>
<organism evidence="2 3">
    <name type="scientific">Volucribacter amazonae</name>
    <dbReference type="NCBI Taxonomy" id="256731"/>
    <lineage>
        <taxon>Bacteria</taxon>
        <taxon>Pseudomonadati</taxon>
        <taxon>Pseudomonadota</taxon>
        <taxon>Gammaproteobacteria</taxon>
        <taxon>Pasteurellales</taxon>
        <taxon>Pasteurellaceae</taxon>
        <taxon>Volucribacter</taxon>
    </lineage>
</organism>
<evidence type="ECO:0000313" key="3">
    <source>
        <dbReference type="Proteomes" id="UP001155500"/>
    </source>
</evidence>
<comment type="caution">
    <text evidence="2">The sequence shown here is derived from an EMBL/GenBank/DDBJ whole genome shotgun (WGS) entry which is preliminary data.</text>
</comment>
<dbReference type="EMBL" id="LWID01000001">
    <property type="protein sequence ID" value="MDG6894389.1"/>
    <property type="molecule type" value="Genomic_DNA"/>
</dbReference>
<dbReference type="Proteomes" id="UP001155500">
    <property type="component" value="Unassembled WGS sequence"/>
</dbReference>
<feature type="transmembrane region" description="Helical" evidence="1">
    <location>
        <begin position="6"/>
        <end position="32"/>
    </location>
</feature>
<keyword evidence="3" id="KW-1185">Reference proteome</keyword>
<keyword evidence="1" id="KW-1133">Transmembrane helix</keyword>
<keyword evidence="1" id="KW-0812">Transmembrane</keyword>
<accession>A0A9X4SJR0</accession>
<evidence type="ECO:0000313" key="2">
    <source>
        <dbReference type="EMBL" id="MDG6894389.1"/>
    </source>
</evidence>
<proteinExistence type="predicted"/>
<dbReference type="AlphaFoldDB" id="A0A9X4SJR0"/>
<feature type="transmembrane region" description="Helical" evidence="1">
    <location>
        <begin position="63"/>
        <end position="80"/>
    </location>
</feature>